<evidence type="ECO:0000256" key="1">
    <source>
        <dbReference type="SAM" id="SignalP"/>
    </source>
</evidence>
<dbReference type="InterPro" id="IPR050643">
    <property type="entry name" value="Periplasmic_pilus_chap"/>
</dbReference>
<reference evidence="3" key="1">
    <citation type="journal article" date="2019" name="Int. J. Syst. Evol. Microbiol.">
        <title>The Global Catalogue of Microorganisms (GCM) 10K type strain sequencing project: providing services to taxonomists for standard genome sequencing and annotation.</title>
        <authorList>
            <consortium name="The Broad Institute Genomics Platform"/>
            <consortium name="The Broad Institute Genome Sequencing Center for Infectious Disease"/>
            <person name="Wu L."/>
            <person name="Ma J."/>
        </authorList>
    </citation>
    <scope>NUCLEOTIDE SEQUENCE [LARGE SCALE GENOMIC DNA]</scope>
    <source>
        <strain evidence="3">CGMCC 1.15053</strain>
    </source>
</reference>
<gene>
    <name evidence="2" type="ORF">ACFPQ6_18295</name>
</gene>
<dbReference type="Gene3D" id="2.60.40.10">
    <property type="entry name" value="Immunoglobulins"/>
    <property type="match status" value="1"/>
</dbReference>
<dbReference type="InterPro" id="IPR013783">
    <property type="entry name" value="Ig-like_fold"/>
</dbReference>
<dbReference type="InterPro" id="IPR008962">
    <property type="entry name" value="PapD-like_sf"/>
</dbReference>
<accession>A0ABW1DNI8</accession>
<dbReference type="Proteomes" id="UP001595979">
    <property type="component" value="Unassembled WGS sequence"/>
</dbReference>
<evidence type="ECO:0000313" key="2">
    <source>
        <dbReference type="EMBL" id="MFC5850246.1"/>
    </source>
</evidence>
<dbReference type="EMBL" id="JBHSOH010000044">
    <property type="protein sequence ID" value="MFC5850246.1"/>
    <property type="molecule type" value="Genomic_DNA"/>
</dbReference>
<sequence>MRRVLLLWPLLCLAGLGGAARAAGFSLAPTVLEIDPDRRMTVETRLTNIENAPLTFTVEVMRWENVNGQDVYTPTRDVLVNPARFTLAPLGKQVIRVGLQKRVGAAELTYRVFLRQQPSGAGAAPQPAAPSSTPADGSAANIQTLLNISLPVYAAPASAAPKLVYTPAVKGTDLELGIQNAGNRHFTFRQLSIVSDTGQTFTLASKAVLPGSAVTLTLPGFAGAKLLRMTTYDPQGKELYDELRLP</sequence>
<name>A0ABW1DNI8_9DEIO</name>
<organism evidence="2 3">
    <name type="scientific">Deinococcus petrolearius</name>
    <dbReference type="NCBI Taxonomy" id="1751295"/>
    <lineage>
        <taxon>Bacteria</taxon>
        <taxon>Thermotogati</taxon>
        <taxon>Deinococcota</taxon>
        <taxon>Deinococci</taxon>
        <taxon>Deinococcales</taxon>
        <taxon>Deinococcaceae</taxon>
        <taxon>Deinococcus</taxon>
    </lineage>
</organism>
<dbReference type="SUPFAM" id="SSF49354">
    <property type="entry name" value="PapD-like"/>
    <property type="match status" value="1"/>
</dbReference>
<keyword evidence="3" id="KW-1185">Reference proteome</keyword>
<feature type="chain" id="PRO_5045850131" evidence="1">
    <location>
        <begin position="23"/>
        <end position="246"/>
    </location>
</feature>
<dbReference type="PANTHER" id="PTHR30251:SF4">
    <property type="entry name" value="SLR1668 PROTEIN"/>
    <property type="match status" value="1"/>
</dbReference>
<dbReference type="RefSeq" id="WP_380052203.1">
    <property type="nucleotide sequence ID" value="NZ_JBHSOH010000044.1"/>
</dbReference>
<protein>
    <submittedName>
        <fullName evidence="2">Molecular chaperone</fullName>
    </submittedName>
</protein>
<dbReference type="PANTHER" id="PTHR30251">
    <property type="entry name" value="PILUS ASSEMBLY CHAPERONE"/>
    <property type="match status" value="1"/>
</dbReference>
<evidence type="ECO:0000313" key="3">
    <source>
        <dbReference type="Proteomes" id="UP001595979"/>
    </source>
</evidence>
<feature type="signal peptide" evidence="1">
    <location>
        <begin position="1"/>
        <end position="22"/>
    </location>
</feature>
<proteinExistence type="predicted"/>
<keyword evidence="1" id="KW-0732">Signal</keyword>
<comment type="caution">
    <text evidence="2">The sequence shown here is derived from an EMBL/GenBank/DDBJ whole genome shotgun (WGS) entry which is preliminary data.</text>
</comment>